<dbReference type="RefSeq" id="WP_074954273.1">
    <property type="nucleotide sequence ID" value="NZ_FPBV01000016.1"/>
</dbReference>
<dbReference type="SUPFAM" id="SSF52540">
    <property type="entry name" value="P-loop containing nucleoside triphosphate hydrolases"/>
    <property type="match status" value="1"/>
</dbReference>
<gene>
    <name evidence="2" type="ORF">SAMN05421543_11649</name>
</gene>
<evidence type="ECO:0000313" key="3">
    <source>
        <dbReference type="Proteomes" id="UP000183508"/>
    </source>
</evidence>
<evidence type="ECO:0000313" key="2">
    <source>
        <dbReference type="EMBL" id="SFU97318.1"/>
    </source>
</evidence>
<dbReference type="OrthoDB" id="5429664at2"/>
<reference evidence="3" key="1">
    <citation type="submission" date="2016-10" db="EMBL/GenBank/DDBJ databases">
        <authorList>
            <person name="Varghese N."/>
        </authorList>
    </citation>
    <scope>NUCLEOTIDE SEQUENCE [LARGE SCALE GENOMIC DNA]</scope>
    <source>
        <strain evidence="3">DSM 17980</strain>
    </source>
</reference>
<dbReference type="eggNOG" id="COG1302">
    <property type="taxonomic scope" value="Bacteria"/>
</dbReference>
<name>A0A1I7KIP8_9BACL</name>
<proteinExistence type="predicted"/>
<feature type="region of interest" description="Disordered" evidence="1">
    <location>
        <begin position="266"/>
        <end position="302"/>
    </location>
</feature>
<dbReference type="AlphaFoldDB" id="A0A1I7KIP8"/>
<evidence type="ECO:0000256" key="1">
    <source>
        <dbReference type="SAM" id="MobiDB-lite"/>
    </source>
</evidence>
<keyword evidence="3" id="KW-1185">Reference proteome</keyword>
<dbReference type="Proteomes" id="UP000183508">
    <property type="component" value="Unassembled WGS sequence"/>
</dbReference>
<evidence type="ECO:0008006" key="4">
    <source>
        <dbReference type="Google" id="ProtNLM"/>
    </source>
</evidence>
<dbReference type="EMBL" id="FPBV01000016">
    <property type="protein sequence ID" value="SFU97318.1"/>
    <property type="molecule type" value="Genomic_DNA"/>
</dbReference>
<dbReference type="STRING" id="392015.SAMN05421543_11649"/>
<organism evidence="2 3">
    <name type="scientific">Alicyclobacillus macrosporangiidus</name>
    <dbReference type="NCBI Taxonomy" id="392015"/>
    <lineage>
        <taxon>Bacteria</taxon>
        <taxon>Bacillati</taxon>
        <taxon>Bacillota</taxon>
        <taxon>Bacilli</taxon>
        <taxon>Bacillales</taxon>
        <taxon>Alicyclobacillaceae</taxon>
        <taxon>Alicyclobacillus</taxon>
    </lineage>
</organism>
<protein>
    <recommendedName>
        <fullName evidence="4">Asp23 family, cell envelope-related function</fullName>
    </recommendedName>
</protein>
<dbReference type="InterPro" id="IPR027417">
    <property type="entry name" value="P-loop_NTPase"/>
</dbReference>
<accession>A0A1I7KIP8</accession>
<sequence>MQIYGLVGPSGTGKSHRAERVARQVGAQIIIDDGLLIHGGRVAAGFSAKFEPNRIAAVKRAIFTDEEHRRQVAERIRQLAPNTVLVLGTSTRMVETICRQLGLEGPITFIPIETVAELRHRDLAANLRRLGMHAIPVTPAQLEIPRFQQFLRRLRYRLHTPRTPATGPTPVTVVNAAFSGGAIYIHPRVVRDVVIQLARQEGHPFSVRTVRTRLEDQVTVHVHVRAMWQPDIPGAARRLLRDIRTYLEDNLGFSDPELILHVDSVHPPGAAQETGSPDAHTAGVPEEDRTSAARSGPAASLR</sequence>